<dbReference type="GO" id="GO:0016788">
    <property type="term" value="F:hydrolase activity, acting on ester bonds"/>
    <property type="evidence" value="ECO:0007669"/>
    <property type="project" value="InterPro"/>
</dbReference>
<dbReference type="eggNOG" id="arCOG04342">
    <property type="taxonomic scope" value="Archaea"/>
</dbReference>
<protein>
    <recommendedName>
        <fullName evidence="4">CRISPR associated protein Cas6 C-terminal domain-containing protein</fullName>
    </recommendedName>
</protein>
<dbReference type="GeneID" id="2845372"/>
<dbReference type="PANTHER" id="PTHR36984:SF1">
    <property type="entry name" value="CRISPR-ASSOCIATED ENDORIBONUCLEASE CAS6 1"/>
    <property type="match status" value="1"/>
</dbReference>
<evidence type="ECO:0000313" key="6">
    <source>
        <dbReference type="Proteomes" id="UP000000438"/>
    </source>
</evidence>
<dbReference type="OrthoDB" id="43942at2157"/>
<evidence type="ECO:0000256" key="1">
    <source>
        <dbReference type="ARBA" id="ARBA00005937"/>
    </source>
</evidence>
<evidence type="ECO:0000256" key="2">
    <source>
        <dbReference type="ARBA" id="ARBA00022884"/>
    </source>
</evidence>
<comment type="similarity">
    <text evidence="1">Belongs to the CRISPR-associated protein Cas6/Cse3/CasE family.</text>
</comment>
<dbReference type="GO" id="GO:0003723">
    <property type="term" value="F:RNA binding"/>
    <property type="evidence" value="ECO:0007669"/>
    <property type="project" value="UniProtKB-KW"/>
</dbReference>
<sequence length="233" mass="27282">MKSAILKFRSENKQQIPFEHNYYLGIAIQKKYNQLMYSEKIEMHSGLQNNYTISSIITKDAEIRDDGIYTKNFFIVLRSLEDEFINRLKVSFSSYPEIRIGNSVFSIVEIKDTKRVDFSSDIYFKSLSPILIRYSKKLDNFVTQKNEIEPNLKAWMINAYYKNTGRKPETNFSIDIDKVKVKSVIVSKNRIKLRAPLIYGRFRSADPEMLEMFYYKGMGSKTGLGLGCWEAYQ</sequence>
<gene>
    <name evidence="5" type="ordered locus">PTO0009</name>
</gene>
<dbReference type="KEGG" id="pto:PTO0009"/>
<keyword evidence="2" id="KW-0694">RNA-binding</keyword>
<feature type="domain" description="CRISPR associated protein Cas6 C-terminal" evidence="4">
    <location>
        <begin position="118"/>
        <end position="230"/>
    </location>
</feature>
<proteinExistence type="inferred from homology"/>
<accession>Q6L357</accession>
<name>Q6L357_PICTO</name>
<dbReference type="PaxDb" id="263820-PTO0009"/>
<dbReference type="InterPro" id="IPR045747">
    <property type="entry name" value="CRISPR-assoc_prot_Cas6_N_sf"/>
</dbReference>
<dbReference type="NCBIfam" id="TIGR01877">
    <property type="entry name" value="cas_cas6"/>
    <property type="match status" value="1"/>
</dbReference>
<dbReference type="RefSeq" id="WP_011176810.1">
    <property type="nucleotide sequence ID" value="NC_005877.1"/>
</dbReference>
<dbReference type="Gene3D" id="3.30.70.1890">
    <property type="match status" value="1"/>
</dbReference>
<dbReference type="AlphaFoldDB" id="Q6L357"/>
<dbReference type="GO" id="GO:0051607">
    <property type="term" value="P:defense response to virus"/>
    <property type="evidence" value="ECO:0007669"/>
    <property type="project" value="UniProtKB-KW"/>
</dbReference>
<organism evidence="5 6">
    <name type="scientific">Picrophilus torridus (strain ATCC 700027 / DSM 9790 / JCM 10055 / NBRC 100828 / KAW 2/3)</name>
    <dbReference type="NCBI Taxonomy" id="1122961"/>
    <lineage>
        <taxon>Archaea</taxon>
        <taxon>Methanobacteriati</taxon>
        <taxon>Thermoplasmatota</taxon>
        <taxon>Thermoplasmata</taxon>
        <taxon>Thermoplasmatales</taxon>
        <taxon>Picrophilaceae</taxon>
        <taxon>Picrophilus</taxon>
    </lineage>
</organism>
<dbReference type="InterPro" id="IPR010156">
    <property type="entry name" value="CRISPR-assoc_prot_Cas6"/>
</dbReference>
<dbReference type="Gene3D" id="3.30.70.1900">
    <property type="match status" value="1"/>
</dbReference>
<dbReference type="STRING" id="263820.PTO0009"/>
<dbReference type="InParanoid" id="Q6L357"/>
<dbReference type="SMR" id="Q6L357"/>
<dbReference type="PANTHER" id="PTHR36984">
    <property type="entry name" value="CRISPR-ASSOCIATED ENDORIBONUCLEASE CAS6 1"/>
    <property type="match status" value="1"/>
</dbReference>
<dbReference type="Pfam" id="PF01881">
    <property type="entry name" value="Cas_Cas6_C"/>
    <property type="match status" value="1"/>
</dbReference>
<dbReference type="EMBL" id="AE017261">
    <property type="protein sequence ID" value="AAT42594.1"/>
    <property type="molecule type" value="Genomic_DNA"/>
</dbReference>
<keyword evidence="3" id="KW-0051">Antiviral defense</keyword>
<evidence type="ECO:0000256" key="3">
    <source>
        <dbReference type="ARBA" id="ARBA00023118"/>
    </source>
</evidence>
<dbReference type="HOGENOM" id="CLU_1187817_0_0_2"/>
<evidence type="ECO:0000259" key="4">
    <source>
        <dbReference type="Pfam" id="PF01881"/>
    </source>
</evidence>
<evidence type="ECO:0000313" key="5">
    <source>
        <dbReference type="EMBL" id="AAT42594.1"/>
    </source>
</evidence>
<dbReference type="InterPro" id="IPR049435">
    <property type="entry name" value="Cas_Cas6_C"/>
</dbReference>
<dbReference type="CDD" id="cd21140">
    <property type="entry name" value="Cas6_I-like"/>
    <property type="match status" value="1"/>
</dbReference>
<dbReference type="Proteomes" id="UP000000438">
    <property type="component" value="Chromosome"/>
</dbReference>
<reference evidence="5 6" key="1">
    <citation type="journal article" date="2004" name="Proc. Natl. Acad. Sci. U.S.A.">
        <title>Genome sequence of Picrophilus torridus and its implications for life around pH 0.</title>
        <authorList>
            <person name="Futterer O."/>
            <person name="Angelov A."/>
            <person name="Liesegang H."/>
            <person name="Gottschalk G."/>
            <person name="Schleper C."/>
            <person name="Schepers B."/>
            <person name="Dock C."/>
            <person name="Antranikian G."/>
            <person name="Liebl W."/>
        </authorList>
    </citation>
    <scope>NUCLEOTIDE SEQUENCE [LARGE SCALE GENOMIC DNA]</scope>
    <source>
        <strain evidence="6">ATCC 700027 / DSM 9790 / JCM 10055 / NBRC 100828</strain>
    </source>
</reference>